<organism evidence="4 5">
    <name type="scientific">Psychroflexus salinarum</name>
    <dbReference type="NCBI Taxonomy" id="546024"/>
    <lineage>
        <taxon>Bacteria</taxon>
        <taxon>Pseudomonadati</taxon>
        <taxon>Bacteroidota</taxon>
        <taxon>Flavobacteriia</taxon>
        <taxon>Flavobacteriales</taxon>
        <taxon>Flavobacteriaceae</taxon>
        <taxon>Psychroflexus</taxon>
    </lineage>
</organism>
<dbReference type="PIRSF" id="PIRSF018266">
    <property type="entry name" value="FecR"/>
    <property type="match status" value="1"/>
</dbReference>
<evidence type="ECO:0000313" key="5">
    <source>
        <dbReference type="Proteomes" id="UP001597049"/>
    </source>
</evidence>
<keyword evidence="1" id="KW-0812">Transmembrane</keyword>
<evidence type="ECO:0000256" key="1">
    <source>
        <dbReference type="SAM" id="Phobius"/>
    </source>
</evidence>
<dbReference type="Gene3D" id="3.55.50.30">
    <property type="match status" value="1"/>
</dbReference>
<name>A0ABW3GRT3_9FLAO</name>
<sequence>MKIKNEELINKWLNNELTNKEFEAFKKLDTFSSYTKISEKAKFFKSPDFNTDESLKEIESNIKFNNNPPNKIKYKYLAAVAAILIIAFTIVKILNSNTDYESYSTEIAKTETINLPDNSIVNLSANSSISYNRTNWEEKRNLELKGEAFFSVENGEKFTVETSYGKIQVLGTQFNVKSRNYSFEVTCYEGSVQVRVGDKIYILKEGDNLILKNQNILRSKTILTSPAWKRNVTVLKSTSLEVVLKEFQNYYNINFETSNVDTSRQYTGSFVHNDLENALKSITLPLDLTYEIEKEKVVLKTR</sequence>
<keyword evidence="1" id="KW-1133">Transmembrane helix</keyword>
<dbReference type="EMBL" id="JBHTIV010000005">
    <property type="protein sequence ID" value="MFD0931496.1"/>
    <property type="molecule type" value="Genomic_DNA"/>
</dbReference>
<dbReference type="Proteomes" id="UP001597049">
    <property type="component" value="Unassembled WGS sequence"/>
</dbReference>
<dbReference type="Pfam" id="PF04773">
    <property type="entry name" value="FecR"/>
    <property type="match status" value="1"/>
</dbReference>
<feature type="domain" description="FecR protein" evidence="2">
    <location>
        <begin position="103"/>
        <end position="193"/>
    </location>
</feature>
<keyword evidence="1" id="KW-0472">Membrane</keyword>
<gene>
    <name evidence="4" type="ORF">ACFQ0R_02680</name>
</gene>
<dbReference type="InterPro" id="IPR032508">
    <property type="entry name" value="FecR_C"/>
</dbReference>
<evidence type="ECO:0000259" key="2">
    <source>
        <dbReference type="Pfam" id="PF04773"/>
    </source>
</evidence>
<dbReference type="Pfam" id="PF16344">
    <property type="entry name" value="FecR_C"/>
    <property type="match status" value="1"/>
</dbReference>
<dbReference type="PANTHER" id="PTHR30273">
    <property type="entry name" value="PERIPLASMIC SIGNAL SENSOR AND SIGMA FACTOR ACTIVATOR FECR-RELATED"/>
    <property type="match status" value="1"/>
</dbReference>
<evidence type="ECO:0000259" key="3">
    <source>
        <dbReference type="Pfam" id="PF16344"/>
    </source>
</evidence>
<keyword evidence="5" id="KW-1185">Reference proteome</keyword>
<feature type="transmembrane region" description="Helical" evidence="1">
    <location>
        <begin position="76"/>
        <end position="94"/>
    </location>
</feature>
<dbReference type="Gene3D" id="2.60.120.1440">
    <property type="match status" value="1"/>
</dbReference>
<proteinExistence type="predicted"/>
<reference evidence="5" key="1">
    <citation type="journal article" date="2019" name="Int. J. Syst. Evol. Microbiol.">
        <title>The Global Catalogue of Microorganisms (GCM) 10K type strain sequencing project: providing services to taxonomists for standard genome sequencing and annotation.</title>
        <authorList>
            <consortium name="The Broad Institute Genomics Platform"/>
            <consortium name="The Broad Institute Genome Sequencing Center for Infectious Disease"/>
            <person name="Wu L."/>
            <person name="Ma J."/>
        </authorList>
    </citation>
    <scope>NUCLEOTIDE SEQUENCE [LARGE SCALE GENOMIC DNA]</scope>
    <source>
        <strain evidence="5">CCUG 56752</strain>
    </source>
</reference>
<evidence type="ECO:0000313" key="4">
    <source>
        <dbReference type="EMBL" id="MFD0931496.1"/>
    </source>
</evidence>
<dbReference type="PANTHER" id="PTHR30273:SF2">
    <property type="entry name" value="PROTEIN FECR"/>
    <property type="match status" value="1"/>
</dbReference>
<dbReference type="InterPro" id="IPR012373">
    <property type="entry name" value="Ferrdict_sens_TM"/>
</dbReference>
<dbReference type="InterPro" id="IPR006860">
    <property type="entry name" value="FecR"/>
</dbReference>
<protein>
    <submittedName>
        <fullName evidence="4">FecR family protein</fullName>
    </submittedName>
</protein>
<dbReference type="RefSeq" id="WP_379656830.1">
    <property type="nucleotide sequence ID" value="NZ_JBHTIV010000005.1"/>
</dbReference>
<feature type="domain" description="Protein FecR C-terminal" evidence="3">
    <location>
        <begin position="234"/>
        <end position="298"/>
    </location>
</feature>
<accession>A0ABW3GRT3</accession>
<comment type="caution">
    <text evidence="4">The sequence shown here is derived from an EMBL/GenBank/DDBJ whole genome shotgun (WGS) entry which is preliminary data.</text>
</comment>